<accession>A0ACC1J925</accession>
<comment type="caution">
    <text evidence="1">The sequence shown here is derived from an EMBL/GenBank/DDBJ whole genome shotgun (WGS) entry which is preliminary data.</text>
</comment>
<dbReference type="Proteomes" id="UP001150603">
    <property type="component" value="Unassembled WGS sequence"/>
</dbReference>
<reference evidence="1" key="1">
    <citation type="submission" date="2022-07" db="EMBL/GenBank/DDBJ databases">
        <title>Phylogenomic reconstructions and comparative analyses of Kickxellomycotina fungi.</title>
        <authorList>
            <person name="Reynolds N.K."/>
            <person name="Stajich J.E."/>
            <person name="Barry K."/>
            <person name="Grigoriev I.V."/>
            <person name="Crous P."/>
            <person name="Smith M.E."/>
        </authorList>
    </citation>
    <scope>NUCLEOTIDE SEQUENCE</scope>
    <source>
        <strain evidence="1">NRRL 5244</strain>
    </source>
</reference>
<evidence type="ECO:0000313" key="2">
    <source>
        <dbReference type="Proteomes" id="UP001150603"/>
    </source>
</evidence>
<gene>
    <name evidence="1" type="ORF">FBU59_003165</name>
</gene>
<dbReference type="EMBL" id="JANBPW010001937">
    <property type="protein sequence ID" value="KAJ1942549.1"/>
    <property type="molecule type" value="Genomic_DNA"/>
</dbReference>
<sequence length="683" mass="74853">MKLLNKIITERLDGYTCKLDIYEMTFTTYDDGHIKHVSKDMFKQPGMKRYSCLMIDYFSLGVQGFVGSSFELHRPGKRALNILMYTAASAKWVFMKKFPPINEALESISTVPEAMKQDTKLTDEDRARWLEQASEADRKQVMMFRVAGPKTHCHGRKMGWAKEPKARHMCTASDFGEGIDADLPVIRSKPIEIDIQNVARFWGRNIDVWNNPHKEDSAGSQLSNRNGVTDSTNWTPQYAGDGKVELFSVKDIGDYALNQMPGRSDYRINRLAQMASPLALHFRAPEDYPPRTNNPLTSRKNIEQGLLYGMCDGEFIELYHPRDIVISRKVTLKAIGRSPETSRIVLDTIKNDGLDAVQMDATAAADTTQSGRPADVNNYVASPFQRIFKFSRRQTGASNTSATTGGDSTSARSSTGQLLKSPVLAAVSGGPSRSSSTARRSTFNSIRNSMLFRSGSLSRSRKTSFNESDASGTTVTLSNAVHHDSPLKNPPTSAQSTLSMRRKSLTGSDGLTALAKANNSELPLKAHPTHRAHSKSLDITATRAKNHMTDCEAAEVLVAEPASVDMPAKSESTPSDATAKKDESRRASYTSSSDSSDTDAESHASIINPTSRNSADSTSTPISPITAHGHCLMTIGKDVVENVENFRLKDDASTSNNSDDVQHLLSTSKTPDAAHTVPPMEVS</sequence>
<protein>
    <submittedName>
        <fullName evidence="1">Uncharacterized protein</fullName>
    </submittedName>
</protein>
<evidence type="ECO:0000313" key="1">
    <source>
        <dbReference type="EMBL" id="KAJ1942549.1"/>
    </source>
</evidence>
<organism evidence="1 2">
    <name type="scientific">Linderina macrospora</name>
    <dbReference type="NCBI Taxonomy" id="4868"/>
    <lineage>
        <taxon>Eukaryota</taxon>
        <taxon>Fungi</taxon>
        <taxon>Fungi incertae sedis</taxon>
        <taxon>Zoopagomycota</taxon>
        <taxon>Kickxellomycotina</taxon>
        <taxon>Kickxellomycetes</taxon>
        <taxon>Kickxellales</taxon>
        <taxon>Kickxellaceae</taxon>
        <taxon>Linderina</taxon>
    </lineage>
</organism>
<name>A0ACC1J925_9FUNG</name>
<keyword evidence="2" id="KW-1185">Reference proteome</keyword>
<proteinExistence type="predicted"/>